<dbReference type="PANTHER" id="PTHR42877:SF4">
    <property type="entry name" value="FAD_NAD(P)-BINDING DOMAIN-CONTAINING PROTEIN-RELATED"/>
    <property type="match status" value="1"/>
</dbReference>
<dbReference type="RefSeq" id="WP_133828163.1">
    <property type="nucleotide sequence ID" value="NZ_BAABHR010000043.1"/>
</dbReference>
<name>A0A4R6V1Z3_9PSEU</name>
<dbReference type="InterPro" id="IPR036188">
    <property type="entry name" value="FAD/NAD-bd_sf"/>
</dbReference>
<dbReference type="InterPro" id="IPR051209">
    <property type="entry name" value="FAD-bind_Monooxygenase_sf"/>
</dbReference>
<dbReference type="Pfam" id="PF13738">
    <property type="entry name" value="Pyr_redox_3"/>
    <property type="match status" value="1"/>
</dbReference>
<proteinExistence type="predicted"/>
<keyword evidence="1" id="KW-0503">Monooxygenase</keyword>
<dbReference type="OrthoDB" id="5168853at2"/>
<accession>A0A4R6V1Z3</accession>
<keyword evidence="1" id="KW-0560">Oxidoreductase</keyword>
<dbReference type="AlphaFoldDB" id="A0A4R6V1Z3"/>
<dbReference type="Gene3D" id="3.50.50.60">
    <property type="entry name" value="FAD/NAD(P)-binding domain"/>
    <property type="match status" value="2"/>
</dbReference>
<dbReference type="EMBL" id="SNYO01000006">
    <property type="protein sequence ID" value="TDQ53923.1"/>
    <property type="molecule type" value="Genomic_DNA"/>
</dbReference>
<comment type="caution">
    <text evidence="1">The sequence shown here is derived from an EMBL/GenBank/DDBJ whole genome shotgun (WGS) entry which is preliminary data.</text>
</comment>
<gene>
    <name evidence="1" type="ORF">EV188_10667</name>
</gene>
<evidence type="ECO:0000313" key="2">
    <source>
        <dbReference type="Proteomes" id="UP000295705"/>
    </source>
</evidence>
<dbReference type="SUPFAM" id="SSF51905">
    <property type="entry name" value="FAD/NAD(P)-binding domain"/>
    <property type="match status" value="2"/>
</dbReference>
<protein>
    <submittedName>
        <fullName evidence="1">4-hydroxyacetophenone monooxygenase</fullName>
    </submittedName>
</protein>
<sequence>MDAGAPVDEAVAIANIPSLLPMLVQLGGDERWLEAPYRPTRARGMSDHDDAGLPPEVQQEIRDAAAAAITAWLGGCPPAIPEPSEALLVRMLSVSMAQEVPDEYGPMLRQVFGLSAEQEADRPPPADAVPPPGFRAIVVGAGASGIAIGVELARLGVEYTILEKADAVGGTWWRNRYPGCGVDTPSHLYSYSFYDTYDWPAYFSLRDTLHDYFESAATDLGVRPRIQLRTEVLAARWDEAAQSWEVDVRGADGAARTLSADVLISAVGAFARPVWPDVPGLDTFTGERAHTGDWPEDLDVTGKRVAVIGNGASAMQVVPAIVRDAAEVHVYQRSPQWIVPFEKFQTPVPDPLRWLLTTVPLYRLWYRLRLFWNFNDKLHPTLQRDPAWPHPERSLNEVNDRHREFFTRYITDELGDRQDLLPKVLPTYPPYGKRMLFDNGWYRALRRDDVTLAADGAAEVRPHAVVAGDGVEREVDVLVAATGFDVVRFLGSMDVRGRSGRTIREIWDDDDAQAYLGTVVPDLPNFFCLYGPNLQPGHGGSFIVVLEQQTGYVRRMLEEMFRAGAGSIECRRDVHDAYNAEVDAAHASMVWTHPGMSTYYRNARGRVTVNSPFRNVDFHHFMRASGLDDYIVEPRRGRAAEVA</sequence>
<dbReference type="PRINTS" id="PR00411">
    <property type="entry name" value="PNDRDTASEI"/>
</dbReference>
<evidence type="ECO:0000313" key="1">
    <source>
        <dbReference type="EMBL" id="TDQ53923.1"/>
    </source>
</evidence>
<dbReference type="PANTHER" id="PTHR42877">
    <property type="entry name" value="L-ORNITHINE N(5)-MONOOXYGENASE-RELATED"/>
    <property type="match status" value="1"/>
</dbReference>
<dbReference type="GO" id="GO:0004497">
    <property type="term" value="F:monooxygenase activity"/>
    <property type="evidence" value="ECO:0007669"/>
    <property type="project" value="UniProtKB-KW"/>
</dbReference>
<organism evidence="1 2">
    <name type="scientific">Actinomycetospora succinea</name>
    <dbReference type="NCBI Taxonomy" id="663603"/>
    <lineage>
        <taxon>Bacteria</taxon>
        <taxon>Bacillati</taxon>
        <taxon>Actinomycetota</taxon>
        <taxon>Actinomycetes</taxon>
        <taxon>Pseudonocardiales</taxon>
        <taxon>Pseudonocardiaceae</taxon>
        <taxon>Actinomycetospora</taxon>
    </lineage>
</organism>
<reference evidence="1 2" key="1">
    <citation type="submission" date="2019-03" db="EMBL/GenBank/DDBJ databases">
        <title>Genomic Encyclopedia of Type Strains, Phase IV (KMG-IV): sequencing the most valuable type-strain genomes for metagenomic binning, comparative biology and taxonomic classification.</title>
        <authorList>
            <person name="Goeker M."/>
        </authorList>
    </citation>
    <scope>NUCLEOTIDE SEQUENCE [LARGE SCALE GENOMIC DNA]</scope>
    <source>
        <strain evidence="1 2">DSM 45775</strain>
    </source>
</reference>
<dbReference type="Proteomes" id="UP000295705">
    <property type="component" value="Unassembled WGS sequence"/>
</dbReference>
<keyword evidence="2" id="KW-1185">Reference proteome</keyword>